<protein>
    <recommendedName>
        <fullName evidence="5">DUF2946 family protein</fullName>
    </recommendedName>
</protein>
<keyword evidence="4" id="KW-1185">Reference proteome</keyword>
<evidence type="ECO:0000256" key="2">
    <source>
        <dbReference type="SAM" id="SignalP"/>
    </source>
</evidence>
<evidence type="ECO:0000313" key="4">
    <source>
        <dbReference type="Proteomes" id="UP000295110"/>
    </source>
</evidence>
<accession>A0A4V2VSG7</accession>
<comment type="caution">
    <text evidence="3">The sequence shown here is derived from an EMBL/GenBank/DDBJ whole genome shotgun (WGS) entry which is preliminary data.</text>
</comment>
<name>A0A4V2VSG7_ROSSA</name>
<feature type="signal peptide" evidence="2">
    <location>
        <begin position="1"/>
        <end position="28"/>
    </location>
</feature>
<evidence type="ECO:0000256" key="1">
    <source>
        <dbReference type="SAM" id="MobiDB-lite"/>
    </source>
</evidence>
<feature type="chain" id="PRO_5020190936" description="DUF2946 family protein" evidence="2">
    <location>
        <begin position="29"/>
        <end position="120"/>
    </location>
</feature>
<keyword evidence="2" id="KW-0732">Signal</keyword>
<evidence type="ECO:0000313" key="3">
    <source>
        <dbReference type="EMBL" id="TCV02330.1"/>
    </source>
</evidence>
<dbReference type="Proteomes" id="UP000295110">
    <property type="component" value="Unassembled WGS sequence"/>
</dbReference>
<organism evidence="3 4">
    <name type="scientific">Roseateles saccharophilus</name>
    <name type="common">Pseudomonas saccharophila</name>
    <dbReference type="NCBI Taxonomy" id="304"/>
    <lineage>
        <taxon>Bacteria</taxon>
        <taxon>Pseudomonadati</taxon>
        <taxon>Pseudomonadota</taxon>
        <taxon>Betaproteobacteria</taxon>
        <taxon>Burkholderiales</taxon>
        <taxon>Sphaerotilaceae</taxon>
        <taxon>Roseateles</taxon>
    </lineage>
</organism>
<dbReference type="RefSeq" id="WP_415840362.1">
    <property type="nucleotide sequence ID" value="NZ_CBCSGL010000001.1"/>
</dbReference>
<feature type="compositionally biased region" description="Basic and acidic residues" evidence="1">
    <location>
        <begin position="54"/>
        <end position="64"/>
    </location>
</feature>
<dbReference type="AlphaFoldDB" id="A0A4V2VSG7"/>
<gene>
    <name evidence="3" type="ORF">EV671_1004103</name>
</gene>
<dbReference type="EMBL" id="SMBU01000004">
    <property type="protein sequence ID" value="TCV02330.1"/>
    <property type="molecule type" value="Genomic_DNA"/>
</dbReference>
<feature type="region of interest" description="Disordered" evidence="1">
    <location>
        <begin position="44"/>
        <end position="64"/>
    </location>
</feature>
<evidence type="ECO:0008006" key="5">
    <source>
        <dbReference type="Google" id="ProtNLM"/>
    </source>
</evidence>
<proteinExistence type="predicted"/>
<sequence>MPRLPVKTIRLCFLLLLALLLPLRGAVAATMLCPVEGAGQQGMHASATHAHAHAGTDHHDGHGSPDKCNMCSAFCALTPLASDAPRLPEPAALPAVKFPEFPTPAPSFLSDGQERPPRSF</sequence>
<reference evidence="3 4" key="1">
    <citation type="submission" date="2019-03" db="EMBL/GenBank/DDBJ databases">
        <title>Genomic Encyclopedia of Type Strains, Phase IV (KMG-IV): sequencing the most valuable type-strain genomes for metagenomic binning, comparative biology and taxonomic classification.</title>
        <authorList>
            <person name="Goeker M."/>
        </authorList>
    </citation>
    <scope>NUCLEOTIDE SEQUENCE [LARGE SCALE GENOMIC DNA]</scope>
    <source>
        <strain evidence="3 4">DSM 654</strain>
    </source>
</reference>